<dbReference type="EC" id="2.7.13.3" evidence="2"/>
<dbReference type="PROSITE" id="PS50113">
    <property type="entry name" value="PAC"/>
    <property type="match status" value="1"/>
</dbReference>
<dbReference type="InterPro" id="IPR005467">
    <property type="entry name" value="His_kinase_dom"/>
</dbReference>
<dbReference type="NCBIfam" id="TIGR00229">
    <property type="entry name" value="sensory_box"/>
    <property type="match status" value="1"/>
</dbReference>
<dbReference type="GO" id="GO:0016036">
    <property type="term" value="P:cellular response to phosphate starvation"/>
    <property type="evidence" value="ECO:0007669"/>
    <property type="project" value="TreeGrafter"/>
</dbReference>
<evidence type="ECO:0000313" key="11">
    <source>
        <dbReference type="EMBL" id="PTQ95536.1"/>
    </source>
</evidence>
<dbReference type="CDD" id="cd00082">
    <property type="entry name" value="HisKA"/>
    <property type="match status" value="1"/>
</dbReference>
<evidence type="ECO:0000256" key="1">
    <source>
        <dbReference type="ARBA" id="ARBA00000085"/>
    </source>
</evidence>
<evidence type="ECO:0000256" key="4">
    <source>
        <dbReference type="ARBA" id="ARBA00022679"/>
    </source>
</evidence>
<dbReference type="GO" id="GO:0000155">
    <property type="term" value="F:phosphorelay sensor kinase activity"/>
    <property type="evidence" value="ECO:0007669"/>
    <property type="project" value="InterPro"/>
</dbReference>
<evidence type="ECO:0000256" key="3">
    <source>
        <dbReference type="ARBA" id="ARBA00022553"/>
    </source>
</evidence>
<dbReference type="OrthoDB" id="9813151at2"/>
<feature type="domain" description="Histidine kinase" evidence="8">
    <location>
        <begin position="210"/>
        <end position="426"/>
    </location>
</feature>
<dbReference type="Pfam" id="PF00512">
    <property type="entry name" value="HisKA"/>
    <property type="match status" value="1"/>
</dbReference>
<comment type="catalytic activity">
    <reaction evidence="1">
        <text>ATP + protein L-histidine = ADP + protein N-phospho-L-histidine.</text>
        <dbReference type="EC" id="2.7.13.3"/>
    </reaction>
</comment>
<dbReference type="PROSITE" id="PS50112">
    <property type="entry name" value="PAS"/>
    <property type="match status" value="1"/>
</dbReference>
<dbReference type="InterPro" id="IPR003661">
    <property type="entry name" value="HisK_dim/P_dom"/>
</dbReference>
<dbReference type="InterPro" id="IPR000014">
    <property type="entry name" value="PAS"/>
</dbReference>
<dbReference type="GO" id="GO:0005886">
    <property type="term" value="C:plasma membrane"/>
    <property type="evidence" value="ECO:0007669"/>
    <property type="project" value="TreeGrafter"/>
</dbReference>
<dbReference type="AlphaFoldDB" id="A0A2T5J7W6"/>
<dbReference type="Gene3D" id="1.10.287.130">
    <property type="match status" value="1"/>
</dbReference>
<dbReference type="PROSITE" id="PS50109">
    <property type="entry name" value="HIS_KIN"/>
    <property type="match status" value="1"/>
</dbReference>
<keyword evidence="4" id="KW-0808">Transferase</keyword>
<dbReference type="InterPro" id="IPR036890">
    <property type="entry name" value="HATPase_C_sf"/>
</dbReference>
<feature type="domain" description="PAC" evidence="10">
    <location>
        <begin position="26"/>
        <end position="79"/>
    </location>
</feature>
<evidence type="ECO:0000256" key="2">
    <source>
        <dbReference type="ARBA" id="ARBA00012438"/>
    </source>
</evidence>
<dbReference type="Gene3D" id="3.30.565.10">
    <property type="entry name" value="Histidine kinase-like ATPase, C-terminal domain"/>
    <property type="match status" value="1"/>
</dbReference>
<dbReference type="EMBL" id="QAOQ01000005">
    <property type="protein sequence ID" value="PTQ95536.1"/>
    <property type="molecule type" value="Genomic_DNA"/>
</dbReference>
<name>A0A2T5J7W6_9SPHI</name>
<comment type="caution">
    <text evidence="11">The sequence shown here is derived from an EMBL/GenBank/DDBJ whole genome shotgun (WGS) entry which is preliminary data.</text>
</comment>
<dbReference type="InterPro" id="IPR000700">
    <property type="entry name" value="PAS-assoc_C"/>
</dbReference>
<dbReference type="PANTHER" id="PTHR45453">
    <property type="entry name" value="PHOSPHATE REGULON SENSOR PROTEIN PHOR"/>
    <property type="match status" value="1"/>
</dbReference>
<dbReference type="SMART" id="SM00388">
    <property type="entry name" value="HisKA"/>
    <property type="match status" value="1"/>
</dbReference>
<dbReference type="SUPFAM" id="SSF55785">
    <property type="entry name" value="PYP-like sensor domain (PAS domain)"/>
    <property type="match status" value="1"/>
</dbReference>
<evidence type="ECO:0000259" key="8">
    <source>
        <dbReference type="PROSITE" id="PS50109"/>
    </source>
</evidence>
<protein>
    <recommendedName>
        <fullName evidence="2">histidine kinase</fullName>
        <ecNumber evidence="2">2.7.13.3</ecNumber>
    </recommendedName>
</protein>
<keyword evidence="5" id="KW-0418">Kinase</keyword>
<evidence type="ECO:0000313" key="12">
    <source>
        <dbReference type="Proteomes" id="UP000244168"/>
    </source>
</evidence>
<dbReference type="Gene3D" id="3.30.450.20">
    <property type="entry name" value="PAS domain"/>
    <property type="match status" value="2"/>
</dbReference>
<keyword evidence="3" id="KW-0597">Phosphoprotein</keyword>
<dbReference type="InterPro" id="IPR035965">
    <property type="entry name" value="PAS-like_dom_sf"/>
</dbReference>
<sequence>MPELKAQGIDELLNAVYHGGEKFYFTERPVDLRRGDHLETLYLNFSYEPLYDADGVINGFITIGTDVTEQVNARLALARTEEMLRFSVDAAGAATWHMDIATRSFVFSEGMKSLYGFRAEEEAGYDDLLARVPAPYQQTLKEQVEQTIADGSPYLNEHPVKMPDDRERWVRAIGKRYPGEGKWGAHFSGLVIDITDEKLEDMRKSGFIGMASHELKTPLTSLSAIIQVAGLKLKDSEDAFLKGAMERANNQVKRMTAMINGFLNISRLESGKLIIDKENFDLEALMRDIADEISLTATNHEIELDLCGYLGIRADRDKVGSVISNLLSNAVKYSPPGTTIRVKCGIEGKYVQISVRDEGMGIDAIDIKRLFDRYYRVESSRTKHISGFGIGLYLCSEIIKQHGGKIWAESTLGQGSTFYFTLPLIG</sequence>
<evidence type="ECO:0000256" key="6">
    <source>
        <dbReference type="ARBA" id="ARBA00023012"/>
    </source>
</evidence>
<dbReference type="PANTHER" id="PTHR45453:SF1">
    <property type="entry name" value="PHOSPHATE REGULON SENSOR PROTEIN PHOR"/>
    <property type="match status" value="1"/>
</dbReference>
<dbReference type="Proteomes" id="UP000244168">
    <property type="component" value="Unassembled WGS sequence"/>
</dbReference>
<dbReference type="SMART" id="SM00387">
    <property type="entry name" value="HATPase_c"/>
    <property type="match status" value="1"/>
</dbReference>
<dbReference type="PRINTS" id="PR00344">
    <property type="entry name" value="BCTRLSENSOR"/>
</dbReference>
<dbReference type="FunFam" id="3.30.565.10:FF:000006">
    <property type="entry name" value="Sensor histidine kinase WalK"/>
    <property type="match status" value="1"/>
</dbReference>
<evidence type="ECO:0000256" key="5">
    <source>
        <dbReference type="ARBA" id="ARBA00022777"/>
    </source>
</evidence>
<feature type="domain" description="PAS" evidence="9">
    <location>
        <begin position="80"/>
        <end position="151"/>
    </location>
</feature>
<reference evidence="11 12" key="1">
    <citation type="submission" date="2018-04" db="EMBL/GenBank/DDBJ databases">
        <title>Genomic Encyclopedia of Archaeal and Bacterial Type Strains, Phase II (KMG-II): from individual species to whole genera.</title>
        <authorList>
            <person name="Goeker M."/>
        </authorList>
    </citation>
    <scope>NUCLEOTIDE SEQUENCE [LARGE SCALE GENOMIC DNA]</scope>
    <source>
        <strain evidence="11 12">DSM 26809</strain>
    </source>
</reference>
<dbReference type="SUPFAM" id="SSF55874">
    <property type="entry name" value="ATPase domain of HSP90 chaperone/DNA topoisomerase II/histidine kinase"/>
    <property type="match status" value="1"/>
</dbReference>
<evidence type="ECO:0000259" key="10">
    <source>
        <dbReference type="PROSITE" id="PS50113"/>
    </source>
</evidence>
<proteinExistence type="predicted"/>
<dbReference type="InterPro" id="IPR004358">
    <property type="entry name" value="Sig_transdc_His_kin-like_C"/>
</dbReference>
<evidence type="ECO:0000256" key="7">
    <source>
        <dbReference type="ARBA" id="ARBA00023136"/>
    </source>
</evidence>
<gene>
    <name evidence="11" type="ORF">C8P68_10541</name>
</gene>
<dbReference type="InterPro" id="IPR036097">
    <property type="entry name" value="HisK_dim/P_sf"/>
</dbReference>
<keyword evidence="6" id="KW-0902">Two-component regulatory system</keyword>
<evidence type="ECO:0000259" key="9">
    <source>
        <dbReference type="PROSITE" id="PS50112"/>
    </source>
</evidence>
<dbReference type="CDD" id="cd00130">
    <property type="entry name" value="PAS"/>
    <property type="match status" value="1"/>
</dbReference>
<accession>A0A2T5J7W6</accession>
<organism evidence="11 12">
    <name type="scientific">Mucilaginibacter yixingensis</name>
    <dbReference type="NCBI Taxonomy" id="1295612"/>
    <lineage>
        <taxon>Bacteria</taxon>
        <taxon>Pseudomonadati</taxon>
        <taxon>Bacteroidota</taxon>
        <taxon>Sphingobacteriia</taxon>
        <taxon>Sphingobacteriales</taxon>
        <taxon>Sphingobacteriaceae</taxon>
        <taxon>Mucilaginibacter</taxon>
    </lineage>
</organism>
<dbReference type="SUPFAM" id="SSF47384">
    <property type="entry name" value="Homodimeric domain of signal transducing histidine kinase"/>
    <property type="match status" value="1"/>
</dbReference>
<keyword evidence="7" id="KW-0472">Membrane</keyword>
<dbReference type="Pfam" id="PF02518">
    <property type="entry name" value="HATPase_c"/>
    <property type="match status" value="1"/>
</dbReference>
<keyword evidence="12" id="KW-1185">Reference proteome</keyword>
<dbReference type="GO" id="GO:0004721">
    <property type="term" value="F:phosphoprotein phosphatase activity"/>
    <property type="evidence" value="ECO:0007669"/>
    <property type="project" value="TreeGrafter"/>
</dbReference>
<dbReference type="InterPro" id="IPR050351">
    <property type="entry name" value="BphY/WalK/GraS-like"/>
</dbReference>
<dbReference type="InterPro" id="IPR003594">
    <property type="entry name" value="HATPase_dom"/>
</dbReference>